<dbReference type="InterPro" id="IPR036770">
    <property type="entry name" value="Ankyrin_rpt-contain_sf"/>
</dbReference>
<feature type="transmembrane region" description="Helical" evidence="4">
    <location>
        <begin position="22"/>
        <end position="40"/>
    </location>
</feature>
<dbReference type="AlphaFoldDB" id="A0A8H6XE02"/>
<feature type="repeat" description="ANK" evidence="3">
    <location>
        <begin position="848"/>
        <end position="880"/>
    </location>
</feature>
<protein>
    <submittedName>
        <fullName evidence="5">Multiple ankyrin repeats single kh domain</fullName>
    </submittedName>
</protein>
<feature type="transmembrane region" description="Helical" evidence="4">
    <location>
        <begin position="170"/>
        <end position="190"/>
    </location>
</feature>
<dbReference type="OrthoDB" id="194358at2759"/>
<feature type="repeat" description="ANK" evidence="3">
    <location>
        <begin position="749"/>
        <end position="781"/>
    </location>
</feature>
<feature type="repeat" description="ANK" evidence="3">
    <location>
        <begin position="651"/>
        <end position="683"/>
    </location>
</feature>
<dbReference type="PANTHER" id="PTHR24198">
    <property type="entry name" value="ANKYRIN REPEAT AND PROTEIN KINASE DOMAIN-CONTAINING PROTEIN"/>
    <property type="match status" value="1"/>
</dbReference>
<keyword evidence="1" id="KW-0677">Repeat</keyword>
<dbReference type="SMART" id="SM00248">
    <property type="entry name" value="ANK"/>
    <property type="match status" value="15"/>
</dbReference>
<keyword evidence="2 3" id="KW-0040">ANK repeat</keyword>
<dbReference type="SUPFAM" id="SSF48403">
    <property type="entry name" value="Ankyrin repeat"/>
    <property type="match status" value="2"/>
</dbReference>
<dbReference type="PROSITE" id="PS50297">
    <property type="entry name" value="ANK_REP_REGION"/>
    <property type="match status" value="5"/>
</dbReference>
<organism evidence="5 6">
    <name type="scientific">Mycena venus</name>
    <dbReference type="NCBI Taxonomy" id="2733690"/>
    <lineage>
        <taxon>Eukaryota</taxon>
        <taxon>Fungi</taxon>
        <taxon>Dikarya</taxon>
        <taxon>Basidiomycota</taxon>
        <taxon>Agaricomycotina</taxon>
        <taxon>Agaricomycetes</taxon>
        <taxon>Agaricomycetidae</taxon>
        <taxon>Agaricales</taxon>
        <taxon>Marasmiineae</taxon>
        <taxon>Mycenaceae</taxon>
        <taxon>Mycena</taxon>
    </lineage>
</organism>
<comment type="caution">
    <text evidence="5">The sequence shown here is derived from an EMBL/GenBank/DDBJ whole genome shotgun (WGS) entry which is preliminary data.</text>
</comment>
<keyword evidence="4" id="KW-1133">Transmembrane helix</keyword>
<dbReference type="PRINTS" id="PR01415">
    <property type="entry name" value="ANKYRIN"/>
</dbReference>
<evidence type="ECO:0000256" key="2">
    <source>
        <dbReference type="ARBA" id="ARBA00023043"/>
    </source>
</evidence>
<keyword evidence="6" id="KW-1185">Reference proteome</keyword>
<name>A0A8H6XE02_9AGAR</name>
<keyword evidence="4" id="KW-0472">Membrane</keyword>
<reference evidence="5" key="1">
    <citation type="submission" date="2020-05" db="EMBL/GenBank/DDBJ databases">
        <title>Mycena genomes resolve the evolution of fungal bioluminescence.</title>
        <authorList>
            <person name="Tsai I.J."/>
        </authorList>
    </citation>
    <scope>NUCLEOTIDE SEQUENCE</scope>
    <source>
        <strain evidence="5">CCC161011</strain>
    </source>
</reference>
<dbReference type="PANTHER" id="PTHR24198:SF194">
    <property type="entry name" value="INVERSIN-A"/>
    <property type="match status" value="1"/>
</dbReference>
<sequence length="951" mass="101268">MSSAASCTIPANPDISGIGVRVAIYVQNLLSFIPAVWALWDGEVTDYELESVETQSTTILITAFAILLSAIAQAQDRTNGLSSFHAGIVLDLSWMNNTNTFIYFLLYVQHKSQPGPNQIRPNLSSWITHLKGKTLILISPDSAEGQEGTDHFNVTHRSTHSSITLIFRKIVLLLGSLHLSIMATLGIWLWSDPHSFGNAQSCISVSTVILGNSLPLGSSALRAWSIAIYSMFLAPGLNLLIPMALFLSIFVLYQKWYDSRHSDSGNVQPTAFSLKPNRAYPTLNLRQLHCAFGECRSFLPMRILPILVGLVILFAINLIFLIDIELTIQQNRAHQVIGESDWTFGQILAMLLLFLPLRDLVETLLARRETQRKEELAYLHKKHIDEHTGSLRNAIREGAEMQTLWELVQKGANIDAEVEDCKFSTTLQLAVWRGAVDFVAALLENGADPNIRGGEYGTALQAAWDRRSPELVKLLLDNGANPNIRDSGDSPILESAVCEGQLEVVRLLLQKGANPNIKGGEYSTALQAACAWGRLEIVELLLANHADPDIQGGEHGTALVAASAGRRLGIVKLLLASGADPQIGGGQYGTALGAASFSGEPEIVKLLLDSGADPNMQGKRTIHILACYWGGLEIVKLLLNAGADPNIQGGEYGTALQAASSVGHLDIVKILLASHADPNIQGGEYGTALGAASAGRSLEIVQLLLENGANFLEGGRYGTALGAASFGGEPKIVSMLLDSGADPNILGGEYGTALGAASFRGAMEIVKLLLARGANPDIQGGQYGTALGAASVGRAPEIVKLLLDRCVDPNLQGGNHGTALQAASSAGHLNIVEILLEAGANPDIEGGRYGTALQAAASEGDLEIVTLLLENGADPNIQGGKYCTALQGVVCIYQCSENSEFPLGVVWDIVELLLDHGADPNVKGGLFGSALQAASGRKEIEALLCERGAIA</sequence>
<gene>
    <name evidence="5" type="ORF">MVEN_01974600</name>
</gene>
<feature type="repeat" description="ANK" evidence="3">
    <location>
        <begin position="521"/>
        <end position="553"/>
    </location>
</feature>
<keyword evidence="4" id="KW-0812">Transmembrane</keyword>
<feature type="transmembrane region" description="Helical" evidence="4">
    <location>
        <begin position="52"/>
        <end position="72"/>
    </location>
</feature>
<dbReference type="InterPro" id="IPR002110">
    <property type="entry name" value="Ankyrin_rpt"/>
</dbReference>
<dbReference type="EMBL" id="JACAZI010000020">
    <property type="protein sequence ID" value="KAF7338984.1"/>
    <property type="molecule type" value="Genomic_DNA"/>
</dbReference>
<dbReference type="Pfam" id="PF12796">
    <property type="entry name" value="Ank_2"/>
    <property type="match status" value="4"/>
</dbReference>
<accession>A0A8H6XE02</accession>
<dbReference type="Pfam" id="PF00023">
    <property type="entry name" value="Ank"/>
    <property type="match status" value="3"/>
</dbReference>
<feature type="repeat" description="ANK" evidence="3">
    <location>
        <begin position="815"/>
        <end position="847"/>
    </location>
</feature>
<dbReference type="PROSITE" id="PS50088">
    <property type="entry name" value="ANK_REPEAT"/>
    <property type="match status" value="9"/>
</dbReference>
<feature type="repeat" description="ANK" evidence="3">
    <location>
        <begin position="422"/>
        <end position="454"/>
    </location>
</feature>
<proteinExistence type="predicted"/>
<dbReference type="Proteomes" id="UP000620124">
    <property type="component" value="Unassembled WGS sequence"/>
</dbReference>
<evidence type="ECO:0000313" key="5">
    <source>
        <dbReference type="EMBL" id="KAF7338984.1"/>
    </source>
</evidence>
<feature type="transmembrane region" description="Helical" evidence="4">
    <location>
        <begin position="303"/>
        <end position="322"/>
    </location>
</feature>
<evidence type="ECO:0000256" key="4">
    <source>
        <dbReference type="SAM" id="Phobius"/>
    </source>
</evidence>
<feature type="transmembrane region" description="Helical" evidence="4">
    <location>
        <begin position="226"/>
        <end position="253"/>
    </location>
</feature>
<feature type="repeat" description="ANK" evidence="3">
    <location>
        <begin position="488"/>
        <end position="520"/>
    </location>
</feature>
<dbReference type="Gene3D" id="1.25.40.20">
    <property type="entry name" value="Ankyrin repeat-containing domain"/>
    <property type="match status" value="3"/>
</dbReference>
<evidence type="ECO:0000313" key="6">
    <source>
        <dbReference type="Proteomes" id="UP000620124"/>
    </source>
</evidence>
<feature type="repeat" description="ANK" evidence="3">
    <location>
        <begin position="587"/>
        <end position="619"/>
    </location>
</feature>
<feature type="repeat" description="ANK" evidence="3">
    <location>
        <begin position="455"/>
        <end position="487"/>
    </location>
</feature>
<evidence type="ECO:0000256" key="1">
    <source>
        <dbReference type="ARBA" id="ARBA00022737"/>
    </source>
</evidence>
<evidence type="ECO:0000256" key="3">
    <source>
        <dbReference type="PROSITE-ProRule" id="PRU00023"/>
    </source>
</evidence>